<dbReference type="InterPro" id="IPR008962">
    <property type="entry name" value="PapD-like_sf"/>
</dbReference>
<dbReference type="InterPro" id="IPR000535">
    <property type="entry name" value="MSP_dom"/>
</dbReference>
<gene>
    <name evidence="2" type="ORF">M513_04183</name>
</gene>
<evidence type="ECO:0000259" key="1">
    <source>
        <dbReference type="Pfam" id="PF00635"/>
    </source>
</evidence>
<dbReference type="Proteomes" id="UP000030764">
    <property type="component" value="Unassembled WGS sequence"/>
</dbReference>
<accession>A0A085MCQ5</accession>
<dbReference type="SUPFAM" id="SSF49354">
    <property type="entry name" value="PapD-like"/>
    <property type="match status" value="1"/>
</dbReference>
<dbReference type="Pfam" id="PF00635">
    <property type="entry name" value="Motile_Sperm"/>
    <property type="match status" value="1"/>
</dbReference>
<dbReference type="EMBL" id="KL363203">
    <property type="protein sequence ID" value="KFD55001.1"/>
    <property type="molecule type" value="Genomic_DNA"/>
</dbReference>
<protein>
    <recommendedName>
        <fullName evidence="1">MSP domain-containing protein</fullName>
    </recommendedName>
</protein>
<dbReference type="OrthoDB" id="10452042at2759"/>
<name>A0A085MCQ5_9BILA</name>
<evidence type="ECO:0000313" key="3">
    <source>
        <dbReference type="Proteomes" id="UP000030764"/>
    </source>
</evidence>
<sequence length="255" mass="28592">MQLPLVSVESEQQVSRERMSTTTATVATSLHPPIEAAKITLSPRRLLLVASTASDVAEYVTIINHHDFAVAFKLHSAQNDALYSVPSSGWILGRGCCVIKLCLRPLKGKVFRYRSDRAIFVFARFLHHIERLDQPSRALMPFCQKTLQVCYSKPINQKMRRRQLSVQNEMESSNWLRLDDKAAPLQANGNGDDCEGPTTSANACNLAEQRPINVNIGDDRLAKKRRLVVGHECQCLADQRPIVDKKTSYDQSESS</sequence>
<feature type="domain" description="MSP" evidence="1">
    <location>
        <begin position="39"/>
        <end position="124"/>
    </location>
</feature>
<evidence type="ECO:0000313" key="2">
    <source>
        <dbReference type="EMBL" id="KFD55001.1"/>
    </source>
</evidence>
<dbReference type="AlphaFoldDB" id="A0A085MCQ5"/>
<reference evidence="2 3" key="1">
    <citation type="journal article" date="2014" name="Nat. Genet.">
        <title>Genome and transcriptome of the porcine whipworm Trichuris suis.</title>
        <authorList>
            <person name="Jex A.R."/>
            <person name="Nejsum P."/>
            <person name="Schwarz E.M."/>
            <person name="Hu L."/>
            <person name="Young N.D."/>
            <person name="Hall R.S."/>
            <person name="Korhonen P.K."/>
            <person name="Liao S."/>
            <person name="Thamsborg S."/>
            <person name="Xia J."/>
            <person name="Xu P."/>
            <person name="Wang S."/>
            <person name="Scheerlinck J.P."/>
            <person name="Hofmann A."/>
            <person name="Sternberg P.W."/>
            <person name="Wang J."/>
            <person name="Gasser R.B."/>
        </authorList>
    </citation>
    <scope>NUCLEOTIDE SEQUENCE [LARGE SCALE GENOMIC DNA]</scope>
    <source>
        <strain evidence="2">DCEP-RM93M</strain>
    </source>
</reference>
<keyword evidence="3" id="KW-1185">Reference proteome</keyword>
<organism evidence="2 3">
    <name type="scientific">Trichuris suis</name>
    <name type="common">pig whipworm</name>
    <dbReference type="NCBI Taxonomy" id="68888"/>
    <lineage>
        <taxon>Eukaryota</taxon>
        <taxon>Metazoa</taxon>
        <taxon>Ecdysozoa</taxon>
        <taxon>Nematoda</taxon>
        <taxon>Enoplea</taxon>
        <taxon>Dorylaimia</taxon>
        <taxon>Trichinellida</taxon>
        <taxon>Trichuridae</taxon>
        <taxon>Trichuris</taxon>
    </lineage>
</organism>
<proteinExistence type="predicted"/>